<dbReference type="SMART" id="SM00823">
    <property type="entry name" value="PKS_PP"/>
    <property type="match status" value="1"/>
</dbReference>
<dbReference type="InterPro" id="IPR045851">
    <property type="entry name" value="AMP-bd_C_sf"/>
</dbReference>
<dbReference type="InterPro" id="IPR020806">
    <property type="entry name" value="PKS_PP-bd"/>
</dbReference>
<sequence>MDHQDLPFERLVEHLRPTRSLARHPLFQIALSRADLAPTSTPLAGLETVPEPTRLSIAKFDLEITVADEPVEGELAIGLGYATDLFRHETVALLGKRLAMVLATAAQRPETRLSRIDLTTDEERRWLTKLNQTGAGSVPCTVVQAFDEQTARTPDRIAVTDGTTELTYTQLRSQAERLAHTLRAAGVGSETAVPILMARSVDLIVAILATIKAGGAYLPIHTAYPLARMRAVVAASTSPVMLVDKTFGEHDLVAEQAGTGRRILTCETDPSGDAGELPVVQPGQLCYVMYTSGSTGEPKGIQITHQGVVDLARDPSWAMLPEDVVLMHSPHAFDASTWEIWGPLLAGGRIVVAPPGDIDAAGLRGLIQTHGVNRLSLTAGLFRVIAEGPVDAFQGLSEVTTGGDVISAGAVERALRNCPEMVVRTTYGPTEMTLCVTQYPWRSGQQVGSTVALGQPLSGTRLYVLDQFLQPVPVGVAGELYLAGAGLGRGYVGRPGLTASRFVACPFGPAGELMYRTGDVVRWEPDARLVFLQRSDDQVKIRGFRIELGEIETALSAIAVVQQALVIAREDQPGDKRLVAYVVPADAATVDVALLRRELASRLPDYMVPSAFVSMDAFPLTANGKLDRNALPAPVYETTADQAAPQTPRQQALCRLFAEVLGLPEVGVNDNFFDIGGHSLLATRLVNRIRSTLGFEVGVRKLFENPTVATLEPRLGTAGPARPALRRRSLSED</sequence>
<dbReference type="Gene3D" id="2.30.38.10">
    <property type="entry name" value="Luciferase, Domain 3"/>
    <property type="match status" value="1"/>
</dbReference>
<dbReference type="CDD" id="cd12117">
    <property type="entry name" value="A_NRPS_Srf_like"/>
    <property type="match status" value="1"/>
</dbReference>
<dbReference type="Pfam" id="PF00668">
    <property type="entry name" value="Condensation"/>
    <property type="match status" value="1"/>
</dbReference>
<dbReference type="GO" id="GO:0072330">
    <property type="term" value="P:monocarboxylic acid biosynthetic process"/>
    <property type="evidence" value="ECO:0007669"/>
    <property type="project" value="UniProtKB-ARBA"/>
</dbReference>
<dbReference type="GO" id="GO:0003824">
    <property type="term" value="F:catalytic activity"/>
    <property type="evidence" value="ECO:0007669"/>
    <property type="project" value="InterPro"/>
</dbReference>
<dbReference type="SUPFAM" id="SSF52777">
    <property type="entry name" value="CoA-dependent acyltransferases"/>
    <property type="match status" value="1"/>
</dbReference>
<proteinExistence type="predicted"/>
<dbReference type="EMBL" id="BONY01000075">
    <property type="protein sequence ID" value="GIH09760.1"/>
    <property type="molecule type" value="Genomic_DNA"/>
</dbReference>
<dbReference type="PANTHER" id="PTHR45527">
    <property type="entry name" value="NONRIBOSOMAL PEPTIDE SYNTHETASE"/>
    <property type="match status" value="1"/>
</dbReference>
<dbReference type="NCBIfam" id="TIGR01733">
    <property type="entry name" value="AA-adenyl-dom"/>
    <property type="match status" value="1"/>
</dbReference>
<dbReference type="Gene3D" id="3.40.50.980">
    <property type="match status" value="2"/>
</dbReference>
<accession>A0A8J3VKI8</accession>
<protein>
    <recommendedName>
        <fullName evidence="5">Carrier domain-containing protein</fullName>
    </recommendedName>
</protein>
<dbReference type="InterPro" id="IPR009081">
    <property type="entry name" value="PP-bd_ACP"/>
</dbReference>
<dbReference type="Gene3D" id="3.30.559.10">
    <property type="entry name" value="Chloramphenicol acetyltransferase-like domain"/>
    <property type="match status" value="1"/>
</dbReference>
<dbReference type="PROSITE" id="PS00012">
    <property type="entry name" value="PHOSPHOPANTETHEINE"/>
    <property type="match status" value="1"/>
</dbReference>
<evidence type="ECO:0000313" key="6">
    <source>
        <dbReference type="EMBL" id="GIH09760.1"/>
    </source>
</evidence>
<dbReference type="InterPro" id="IPR029058">
    <property type="entry name" value="AB_hydrolase_fold"/>
</dbReference>
<dbReference type="GO" id="GO:0005829">
    <property type="term" value="C:cytosol"/>
    <property type="evidence" value="ECO:0007669"/>
    <property type="project" value="TreeGrafter"/>
</dbReference>
<feature type="region of interest" description="Disordered" evidence="4">
    <location>
        <begin position="713"/>
        <end position="733"/>
    </location>
</feature>
<dbReference type="PANTHER" id="PTHR45527:SF1">
    <property type="entry name" value="FATTY ACID SYNTHASE"/>
    <property type="match status" value="1"/>
</dbReference>
<dbReference type="FunFam" id="2.30.38.10:FF:000001">
    <property type="entry name" value="Non-ribosomal peptide synthetase PvdI"/>
    <property type="match status" value="1"/>
</dbReference>
<dbReference type="InterPro" id="IPR000873">
    <property type="entry name" value="AMP-dep_synth/lig_dom"/>
</dbReference>
<dbReference type="SUPFAM" id="SSF56801">
    <property type="entry name" value="Acetyl-CoA synthetase-like"/>
    <property type="match status" value="1"/>
</dbReference>
<dbReference type="GO" id="GO:0044550">
    <property type="term" value="P:secondary metabolite biosynthetic process"/>
    <property type="evidence" value="ECO:0007669"/>
    <property type="project" value="TreeGrafter"/>
</dbReference>
<keyword evidence="7" id="KW-1185">Reference proteome</keyword>
<keyword evidence="3" id="KW-0597">Phosphoprotein</keyword>
<comment type="caution">
    <text evidence="6">The sequence shown here is derived from an EMBL/GenBank/DDBJ whole genome shotgun (WGS) entry which is preliminary data.</text>
</comment>
<dbReference type="GO" id="GO:0008610">
    <property type="term" value="P:lipid biosynthetic process"/>
    <property type="evidence" value="ECO:0007669"/>
    <property type="project" value="UniProtKB-ARBA"/>
</dbReference>
<dbReference type="FunFam" id="1.10.1200.10:FF:000016">
    <property type="entry name" value="Non-ribosomal peptide synthase"/>
    <property type="match status" value="1"/>
</dbReference>
<evidence type="ECO:0000256" key="4">
    <source>
        <dbReference type="SAM" id="MobiDB-lite"/>
    </source>
</evidence>
<reference evidence="6" key="1">
    <citation type="submission" date="2021-01" db="EMBL/GenBank/DDBJ databases">
        <title>Whole genome shotgun sequence of Rhizocola hellebori NBRC 109834.</title>
        <authorList>
            <person name="Komaki H."/>
            <person name="Tamura T."/>
        </authorList>
    </citation>
    <scope>NUCLEOTIDE SEQUENCE</scope>
    <source>
        <strain evidence="6">NBRC 109834</strain>
    </source>
</reference>
<name>A0A8J3VKI8_9ACTN</name>
<dbReference type="Pfam" id="PF00550">
    <property type="entry name" value="PP-binding"/>
    <property type="match status" value="1"/>
</dbReference>
<dbReference type="InterPro" id="IPR023213">
    <property type="entry name" value="CAT-like_dom_sf"/>
</dbReference>
<dbReference type="SUPFAM" id="SSF47336">
    <property type="entry name" value="ACP-like"/>
    <property type="match status" value="1"/>
</dbReference>
<evidence type="ECO:0000259" key="5">
    <source>
        <dbReference type="PROSITE" id="PS50075"/>
    </source>
</evidence>
<dbReference type="AlphaFoldDB" id="A0A8J3VKI8"/>
<dbReference type="InterPro" id="IPR036736">
    <property type="entry name" value="ACP-like_sf"/>
</dbReference>
<dbReference type="GO" id="GO:0043041">
    <property type="term" value="P:amino acid activation for nonribosomal peptide biosynthetic process"/>
    <property type="evidence" value="ECO:0007669"/>
    <property type="project" value="TreeGrafter"/>
</dbReference>
<dbReference type="InterPro" id="IPR020845">
    <property type="entry name" value="AMP-binding_CS"/>
</dbReference>
<dbReference type="Gene3D" id="3.30.559.30">
    <property type="entry name" value="Nonribosomal peptide synthetase, condensation domain"/>
    <property type="match status" value="1"/>
</dbReference>
<dbReference type="PROSITE" id="PS50075">
    <property type="entry name" value="CARRIER"/>
    <property type="match status" value="1"/>
</dbReference>
<dbReference type="InterPro" id="IPR001242">
    <property type="entry name" value="Condensation_dom"/>
</dbReference>
<evidence type="ECO:0000256" key="2">
    <source>
        <dbReference type="ARBA" id="ARBA00022450"/>
    </source>
</evidence>
<feature type="domain" description="Carrier" evidence="5">
    <location>
        <begin position="644"/>
        <end position="719"/>
    </location>
</feature>
<feature type="compositionally biased region" description="Basic residues" evidence="4">
    <location>
        <begin position="724"/>
        <end position="733"/>
    </location>
</feature>
<gene>
    <name evidence="6" type="ORF">Rhe02_78270</name>
</gene>
<dbReference type="Pfam" id="PF13193">
    <property type="entry name" value="AMP-binding_C"/>
    <property type="match status" value="1"/>
</dbReference>
<dbReference type="InterPro" id="IPR006162">
    <property type="entry name" value="Ppantetheine_attach_site"/>
</dbReference>
<dbReference type="FunFam" id="3.40.50.980:FF:000001">
    <property type="entry name" value="Non-ribosomal peptide synthetase"/>
    <property type="match status" value="1"/>
</dbReference>
<comment type="cofactor">
    <cofactor evidence="1">
        <name>pantetheine 4'-phosphate</name>
        <dbReference type="ChEBI" id="CHEBI:47942"/>
    </cofactor>
</comment>
<dbReference type="GO" id="GO:0031177">
    <property type="term" value="F:phosphopantetheine binding"/>
    <property type="evidence" value="ECO:0007669"/>
    <property type="project" value="InterPro"/>
</dbReference>
<organism evidence="6 7">
    <name type="scientific">Rhizocola hellebori</name>
    <dbReference type="NCBI Taxonomy" id="1392758"/>
    <lineage>
        <taxon>Bacteria</taxon>
        <taxon>Bacillati</taxon>
        <taxon>Actinomycetota</taxon>
        <taxon>Actinomycetes</taxon>
        <taxon>Micromonosporales</taxon>
        <taxon>Micromonosporaceae</taxon>
        <taxon>Rhizocola</taxon>
    </lineage>
</organism>
<evidence type="ECO:0000256" key="3">
    <source>
        <dbReference type="ARBA" id="ARBA00022553"/>
    </source>
</evidence>
<dbReference type="InterPro" id="IPR010071">
    <property type="entry name" value="AA_adenyl_dom"/>
</dbReference>
<keyword evidence="2" id="KW-0596">Phosphopantetheine</keyword>
<dbReference type="Gene3D" id="3.40.50.1820">
    <property type="entry name" value="alpha/beta hydrolase"/>
    <property type="match status" value="1"/>
</dbReference>
<evidence type="ECO:0000313" key="7">
    <source>
        <dbReference type="Proteomes" id="UP000612899"/>
    </source>
</evidence>
<dbReference type="PROSITE" id="PS00455">
    <property type="entry name" value="AMP_BINDING"/>
    <property type="match status" value="1"/>
</dbReference>
<dbReference type="Pfam" id="PF00501">
    <property type="entry name" value="AMP-binding"/>
    <property type="match status" value="1"/>
</dbReference>
<dbReference type="Proteomes" id="UP000612899">
    <property type="component" value="Unassembled WGS sequence"/>
</dbReference>
<dbReference type="Gene3D" id="3.30.300.30">
    <property type="match status" value="1"/>
</dbReference>
<dbReference type="FunFam" id="3.30.300.30:FF:000010">
    <property type="entry name" value="Enterobactin synthetase component F"/>
    <property type="match status" value="1"/>
</dbReference>
<dbReference type="InterPro" id="IPR025110">
    <property type="entry name" value="AMP-bd_C"/>
</dbReference>
<evidence type="ECO:0000256" key="1">
    <source>
        <dbReference type="ARBA" id="ARBA00001957"/>
    </source>
</evidence>